<organism evidence="1 2">
    <name type="scientific">Argiope bruennichi</name>
    <name type="common">Wasp spider</name>
    <name type="synonym">Aranea bruennichi</name>
    <dbReference type="NCBI Taxonomy" id="94029"/>
    <lineage>
        <taxon>Eukaryota</taxon>
        <taxon>Metazoa</taxon>
        <taxon>Ecdysozoa</taxon>
        <taxon>Arthropoda</taxon>
        <taxon>Chelicerata</taxon>
        <taxon>Arachnida</taxon>
        <taxon>Araneae</taxon>
        <taxon>Araneomorphae</taxon>
        <taxon>Entelegynae</taxon>
        <taxon>Araneoidea</taxon>
        <taxon>Araneidae</taxon>
        <taxon>Argiope</taxon>
    </lineage>
</organism>
<gene>
    <name evidence="1" type="ORF">HNY73_009126</name>
</gene>
<sequence>MVQSNRLFPQVIFSKYTITSFSLTMSEFDSSIEFVGDLMQFIMSYFNVDWSRPAETRGRPLPFINFTSNHANFILFLLETSPGYTKLCEDASFFLIVDQDSFFEFAFFAKQVLRQFAYTMNNFLHFATYIGFMAALASKQGIFNAPTFAMVIIYDEISNFRLRRAFSFSNSVKDTTTRKIL</sequence>
<dbReference type="Proteomes" id="UP000807504">
    <property type="component" value="Unassembled WGS sequence"/>
</dbReference>
<evidence type="ECO:0000313" key="1">
    <source>
        <dbReference type="EMBL" id="KAF8787543.1"/>
    </source>
</evidence>
<name>A0A8T0FF39_ARGBR</name>
<protein>
    <submittedName>
        <fullName evidence="1">Uncharacterized protein</fullName>
    </submittedName>
</protein>
<evidence type="ECO:0000313" key="2">
    <source>
        <dbReference type="Proteomes" id="UP000807504"/>
    </source>
</evidence>
<reference evidence="1" key="1">
    <citation type="journal article" date="2020" name="bioRxiv">
        <title>Chromosome-level reference genome of the European wasp spider Argiope bruennichi: a resource for studies on range expansion and evolutionary adaptation.</title>
        <authorList>
            <person name="Sheffer M.M."/>
            <person name="Hoppe A."/>
            <person name="Krehenwinkel H."/>
            <person name="Uhl G."/>
            <person name="Kuss A.W."/>
            <person name="Jensen L."/>
            <person name="Jensen C."/>
            <person name="Gillespie R.G."/>
            <person name="Hoff K.J."/>
            <person name="Prost S."/>
        </authorList>
    </citation>
    <scope>NUCLEOTIDE SEQUENCE</scope>
</reference>
<dbReference type="EMBL" id="JABXBU010000015">
    <property type="protein sequence ID" value="KAF8787543.1"/>
    <property type="molecule type" value="Genomic_DNA"/>
</dbReference>
<dbReference type="AlphaFoldDB" id="A0A8T0FF39"/>
<reference evidence="1" key="2">
    <citation type="submission" date="2020-06" db="EMBL/GenBank/DDBJ databases">
        <authorList>
            <person name="Sheffer M."/>
        </authorList>
    </citation>
    <scope>NUCLEOTIDE SEQUENCE</scope>
</reference>
<accession>A0A8T0FF39</accession>
<keyword evidence="2" id="KW-1185">Reference proteome</keyword>
<comment type="caution">
    <text evidence="1">The sequence shown here is derived from an EMBL/GenBank/DDBJ whole genome shotgun (WGS) entry which is preliminary data.</text>
</comment>
<proteinExistence type="predicted"/>